<dbReference type="EMBL" id="CP036349">
    <property type="protein sequence ID" value="QDV75010.1"/>
    <property type="molecule type" value="Genomic_DNA"/>
</dbReference>
<dbReference type="AlphaFoldDB" id="A0A518KB47"/>
<organism evidence="2 3">
    <name type="scientific">Botrimarina mediterranea</name>
    <dbReference type="NCBI Taxonomy" id="2528022"/>
    <lineage>
        <taxon>Bacteria</taxon>
        <taxon>Pseudomonadati</taxon>
        <taxon>Planctomycetota</taxon>
        <taxon>Planctomycetia</taxon>
        <taxon>Pirellulales</taxon>
        <taxon>Lacipirellulaceae</taxon>
        <taxon>Botrimarina</taxon>
    </lineage>
</organism>
<dbReference type="Pfam" id="PF14206">
    <property type="entry name" value="Cys_rich_CPCC"/>
    <property type="match status" value="1"/>
</dbReference>
<gene>
    <name evidence="2" type="ORF">Spa11_32190</name>
</gene>
<evidence type="ECO:0000313" key="2">
    <source>
        <dbReference type="EMBL" id="QDV75010.1"/>
    </source>
</evidence>
<evidence type="ECO:0000313" key="3">
    <source>
        <dbReference type="Proteomes" id="UP000316426"/>
    </source>
</evidence>
<feature type="domain" description="Cysteine-rich CPCC" evidence="1">
    <location>
        <begin position="38"/>
        <end position="112"/>
    </location>
</feature>
<dbReference type="InterPro" id="IPR025983">
    <property type="entry name" value="Cys_rich_CPCC"/>
</dbReference>
<sequence>MGHDSSDSPSPEELSQRELWIEEYSARVNARPRDLPLRCPCCGCRTLTERIAFEICDVCFWEDDGQDDGDANECRGGPNGSLSLRQARANYLRFGACEEAMIENVRPPRPDELR</sequence>
<dbReference type="KEGG" id="bmei:Spa11_32190"/>
<accession>A0A518KB47</accession>
<dbReference type="Proteomes" id="UP000316426">
    <property type="component" value="Chromosome"/>
</dbReference>
<keyword evidence="3" id="KW-1185">Reference proteome</keyword>
<proteinExistence type="predicted"/>
<protein>
    <recommendedName>
        <fullName evidence="1">Cysteine-rich CPCC domain-containing protein</fullName>
    </recommendedName>
</protein>
<dbReference type="RefSeq" id="WP_145113933.1">
    <property type="nucleotide sequence ID" value="NZ_CP036349.1"/>
</dbReference>
<reference evidence="2 3" key="1">
    <citation type="submission" date="2019-02" db="EMBL/GenBank/DDBJ databases">
        <title>Deep-cultivation of Planctomycetes and their phenomic and genomic characterization uncovers novel biology.</title>
        <authorList>
            <person name="Wiegand S."/>
            <person name="Jogler M."/>
            <person name="Boedeker C."/>
            <person name="Pinto D."/>
            <person name="Vollmers J."/>
            <person name="Rivas-Marin E."/>
            <person name="Kohn T."/>
            <person name="Peeters S.H."/>
            <person name="Heuer A."/>
            <person name="Rast P."/>
            <person name="Oberbeckmann S."/>
            <person name="Bunk B."/>
            <person name="Jeske O."/>
            <person name="Meyerdierks A."/>
            <person name="Storesund J.E."/>
            <person name="Kallscheuer N."/>
            <person name="Luecker S."/>
            <person name="Lage O.M."/>
            <person name="Pohl T."/>
            <person name="Merkel B.J."/>
            <person name="Hornburger P."/>
            <person name="Mueller R.-W."/>
            <person name="Bruemmer F."/>
            <person name="Labrenz M."/>
            <person name="Spormann A.M."/>
            <person name="Op den Camp H."/>
            <person name="Overmann J."/>
            <person name="Amann R."/>
            <person name="Jetten M.S.M."/>
            <person name="Mascher T."/>
            <person name="Medema M.H."/>
            <person name="Devos D.P."/>
            <person name="Kaster A.-K."/>
            <person name="Ovreas L."/>
            <person name="Rohde M."/>
            <person name="Galperin M.Y."/>
            <person name="Jogler C."/>
        </authorList>
    </citation>
    <scope>NUCLEOTIDE SEQUENCE [LARGE SCALE GENOMIC DNA]</scope>
    <source>
        <strain evidence="2 3">Spa11</strain>
    </source>
</reference>
<evidence type="ECO:0000259" key="1">
    <source>
        <dbReference type="Pfam" id="PF14206"/>
    </source>
</evidence>
<name>A0A518KB47_9BACT</name>